<dbReference type="SUPFAM" id="SSF55874">
    <property type="entry name" value="ATPase domain of HSP90 chaperone/DNA topoisomerase II/histidine kinase"/>
    <property type="match status" value="1"/>
</dbReference>
<dbReference type="Pfam" id="PF13581">
    <property type="entry name" value="HATPase_c_2"/>
    <property type="match status" value="1"/>
</dbReference>
<accession>A0ABX0YM83</accession>
<dbReference type="CDD" id="cd16936">
    <property type="entry name" value="HATPase_RsbW-like"/>
    <property type="match status" value="1"/>
</dbReference>
<dbReference type="InterPro" id="IPR036890">
    <property type="entry name" value="HATPase_C_sf"/>
</dbReference>
<dbReference type="InterPro" id="IPR003594">
    <property type="entry name" value="HATPase_dom"/>
</dbReference>
<dbReference type="Gene3D" id="3.30.565.10">
    <property type="entry name" value="Histidine kinase-like ATPase, C-terminal domain"/>
    <property type="match status" value="1"/>
</dbReference>
<name>A0ABX0YM83_STRTL</name>
<dbReference type="Proteomes" id="UP000635996">
    <property type="component" value="Unassembled WGS sequence"/>
</dbReference>
<dbReference type="RefSeq" id="WP_125498284.1">
    <property type="nucleotide sequence ID" value="NZ_BMVZ01000001.1"/>
</dbReference>
<keyword evidence="4" id="KW-1185">Reference proteome</keyword>
<reference evidence="3 4" key="1">
    <citation type="submission" date="2020-03" db="EMBL/GenBank/DDBJ databases">
        <title>WGS of actinomycetes isolated from Thailand.</title>
        <authorList>
            <person name="Thawai C."/>
        </authorList>
    </citation>
    <scope>NUCLEOTIDE SEQUENCE [LARGE SCALE GENOMIC DNA]</scope>
    <source>
        <strain evidence="3 4">NBRC 13905</strain>
    </source>
</reference>
<protein>
    <submittedName>
        <fullName evidence="3">ATP-binding protein</fullName>
    </submittedName>
</protein>
<evidence type="ECO:0000256" key="1">
    <source>
        <dbReference type="ARBA" id="ARBA00022527"/>
    </source>
</evidence>
<dbReference type="PANTHER" id="PTHR35526:SF3">
    <property type="entry name" value="ANTI-SIGMA-F FACTOR RSBW"/>
    <property type="match status" value="1"/>
</dbReference>
<keyword evidence="3" id="KW-0547">Nucleotide-binding</keyword>
<evidence type="ECO:0000259" key="2">
    <source>
        <dbReference type="Pfam" id="PF13581"/>
    </source>
</evidence>
<dbReference type="PANTHER" id="PTHR35526">
    <property type="entry name" value="ANTI-SIGMA-F FACTOR RSBW-RELATED"/>
    <property type="match status" value="1"/>
</dbReference>
<keyword evidence="1" id="KW-0723">Serine/threonine-protein kinase</keyword>
<keyword evidence="1" id="KW-0808">Transferase</keyword>
<dbReference type="InterPro" id="IPR050267">
    <property type="entry name" value="Anti-sigma-factor_SerPK"/>
</dbReference>
<evidence type="ECO:0000313" key="4">
    <source>
        <dbReference type="Proteomes" id="UP000635996"/>
    </source>
</evidence>
<proteinExistence type="predicted"/>
<evidence type="ECO:0000313" key="3">
    <source>
        <dbReference type="EMBL" id="NJP13646.1"/>
    </source>
</evidence>
<dbReference type="GO" id="GO:0005524">
    <property type="term" value="F:ATP binding"/>
    <property type="evidence" value="ECO:0007669"/>
    <property type="project" value="UniProtKB-KW"/>
</dbReference>
<organism evidence="3 4">
    <name type="scientific">Streptomyces thermoviolaceus subsp. thermoviolaceus</name>
    <dbReference type="NCBI Taxonomy" id="66860"/>
    <lineage>
        <taxon>Bacteria</taxon>
        <taxon>Bacillati</taxon>
        <taxon>Actinomycetota</taxon>
        <taxon>Actinomycetes</taxon>
        <taxon>Kitasatosporales</taxon>
        <taxon>Streptomycetaceae</taxon>
        <taxon>Streptomyces</taxon>
    </lineage>
</organism>
<sequence length="162" mass="16989">MSVPLRCPGPDGWDRHGRTPAALRWDARWRSGGISAAEARAAVGRFLERVRATGRVAVPERLAQDAQLVVGELITNVVQHAPGLCGLGVEVRPDSGQVEISVWDTSPVPPTRRPPDGRRVGGHGMEIVGAVCRAVTVTALPSSGKRVTACLAPRAPGPTDAG</sequence>
<comment type="caution">
    <text evidence="3">The sequence shown here is derived from an EMBL/GenBank/DDBJ whole genome shotgun (WGS) entry which is preliminary data.</text>
</comment>
<gene>
    <name evidence="3" type="ORF">HCJ95_04890</name>
</gene>
<keyword evidence="3" id="KW-0067">ATP-binding</keyword>
<feature type="domain" description="Histidine kinase/HSP90-like ATPase" evidence="2">
    <location>
        <begin position="39"/>
        <end position="148"/>
    </location>
</feature>
<dbReference type="EMBL" id="JAATEL010000003">
    <property type="protein sequence ID" value="NJP13646.1"/>
    <property type="molecule type" value="Genomic_DNA"/>
</dbReference>
<keyword evidence="1" id="KW-0418">Kinase</keyword>